<dbReference type="InterPro" id="IPR052021">
    <property type="entry name" value="Type-I_RS_S_subunit"/>
</dbReference>
<keyword evidence="6" id="KW-0378">Hydrolase</keyword>
<dbReference type="InterPro" id="IPR044946">
    <property type="entry name" value="Restrct_endonuc_typeI_TRD_sf"/>
</dbReference>
<proteinExistence type="inferred from homology"/>
<dbReference type="PANTHER" id="PTHR30408">
    <property type="entry name" value="TYPE-1 RESTRICTION ENZYME ECOKI SPECIFICITY PROTEIN"/>
    <property type="match status" value="1"/>
</dbReference>
<reference evidence="6 7" key="1">
    <citation type="submission" date="2021-01" db="EMBL/GenBank/DDBJ databases">
        <title>Identification and Characterization of Corynebacterium sp.</title>
        <authorList>
            <person name="Luo Q."/>
            <person name="Qu P."/>
            <person name="Chen Q."/>
        </authorList>
    </citation>
    <scope>NUCLEOTIDE SEQUENCE [LARGE SCALE GENOMIC DNA]</scope>
    <source>
        <strain evidence="6 7">MC-18</strain>
    </source>
</reference>
<feature type="region of interest" description="Disordered" evidence="4">
    <location>
        <begin position="197"/>
        <end position="236"/>
    </location>
</feature>
<sequence length="373" mass="40887">MVKLGDVAEVVTKKVPGENLDPATPYFGLEHLKTGGGILGNSRADAFSLKGGKPVFESGDILFGRLRPNLRKAAIASAPGTCSGDITILRMINGDDTHYLLHFLLSGFAFAQIKRHLNGINLPRINNRDLLEIKVPLPPLEEQQRIATILGPVEEAIRAEEQSISKLETLVKNLAPETNRTVPIGEYVERIVSGKSLKEHSTPGGPRVLKISSTTSGYFKPEESKPLDPSYEPPEHHRVQEGDLLVSRANTTELVGASAIVDQPYENLLLPDKLWRLVTKDSVDPFFLWACLQHPLTRNAISKASSGSGGSMKNISQTNFLSVEIPDVDAALQTTVGNQVRTAFHQRALRSSKLTLLRELYTSLSSRAFSREL</sequence>
<comment type="similarity">
    <text evidence="1">Belongs to the type-I restriction system S methylase family.</text>
</comment>
<keyword evidence="7" id="KW-1185">Reference proteome</keyword>
<comment type="caution">
    <text evidence="6">The sequence shown here is derived from an EMBL/GenBank/DDBJ whole genome shotgun (WGS) entry which is preliminary data.</text>
</comment>
<keyword evidence="3" id="KW-0238">DNA-binding</keyword>
<keyword evidence="6" id="KW-0255">Endonuclease</keyword>
<dbReference type="AlphaFoldDB" id="A0AAW5HTN4"/>
<dbReference type="GO" id="GO:0003677">
    <property type="term" value="F:DNA binding"/>
    <property type="evidence" value="ECO:0007669"/>
    <property type="project" value="UniProtKB-KW"/>
</dbReference>
<dbReference type="InterPro" id="IPR000055">
    <property type="entry name" value="Restrct_endonuc_typeI_TRD"/>
</dbReference>
<evidence type="ECO:0000256" key="1">
    <source>
        <dbReference type="ARBA" id="ARBA00010923"/>
    </source>
</evidence>
<dbReference type="RefSeq" id="WP_177224272.1">
    <property type="nucleotide sequence ID" value="NZ_JAEUWV010000004.1"/>
</dbReference>
<evidence type="ECO:0000256" key="4">
    <source>
        <dbReference type="SAM" id="MobiDB-lite"/>
    </source>
</evidence>
<organism evidence="6 7">
    <name type="scientific">Corynebacterium lipophilum</name>
    <dbReference type="NCBI Taxonomy" id="2804918"/>
    <lineage>
        <taxon>Bacteria</taxon>
        <taxon>Bacillati</taxon>
        <taxon>Actinomycetota</taxon>
        <taxon>Actinomycetes</taxon>
        <taxon>Mycobacteriales</taxon>
        <taxon>Corynebacteriaceae</taxon>
        <taxon>Corynebacterium</taxon>
    </lineage>
</organism>
<dbReference type="EMBL" id="JAEUWV010000004">
    <property type="protein sequence ID" value="MCO6394350.1"/>
    <property type="molecule type" value="Genomic_DNA"/>
</dbReference>
<keyword evidence="2" id="KW-0680">Restriction system</keyword>
<name>A0AAW5HTN4_9CORY</name>
<keyword evidence="6" id="KW-0540">Nuclease</keyword>
<evidence type="ECO:0000259" key="5">
    <source>
        <dbReference type="Pfam" id="PF01420"/>
    </source>
</evidence>
<dbReference type="GO" id="GO:0009307">
    <property type="term" value="P:DNA restriction-modification system"/>
    <property type="evidence" value="ECO:0007669"/>
    <property type="project" value="UniProtKB-KW"/>
</dbReference>
<gene>
    <name evidence="6" type="ORF">JMN37_05060</name>
</gene>
<protein>
    <submittedName>
        <fullName evidence="6">Restriction endonuclease subunit S</fullName>
    </submittedName>
</protein>
<dbReference type="GO" id="GO:0004519">
    <property type="term" value="F:endonuclease activity"/>
    <property type="evidence" value="ECO:0007669"/>
    <property type="project" value="UniProtKB-KW"/>
</dbReference>
<accession>A0AAW5HTN4</accession>
<evidence type="ECO:0000313" key="7">
    <source>
        <dbReference type="Proteomes" id="UP001205920"/>
    </source>
</evidence>
<dbReference type="Gene3D" id="3.90.220.20">
    <property type="entry name" value="DNA methylase specificity domains"/>
    <property type="match status" value="2"/>
</dbReference>
<dbReference type="SUPFAM" id="SSF116734">
    <property type="entry name" value="DNA methylase specificity domain"/>
    <property type="match status" value="2"/>
</dbReference>
<dbReference type="CDD" id="cd16961">
    <property type="entry name" value="RMtype1_S_TRD-CR_like"/>
    <property type="match status" value="1"/>
</dbReference>
<dbReference type="Pfam" id="PF01420">
    <property type="entry name" value="Methylase_S"/>
    <property type="match status" value="1"/>
</dbReference>
<evidence type="ECO:0000256" key="3">
    <source>
        <dbReference type="ARBA" id="ARBA00023125"/>
    </source>
</evidence>
<feature type="domain" description="Type I restriction modification DNA specificity" evidence="5">
    <location>
        <begin position="2"/>
        <end position="168"/>
    </location>
</feature>
<evidence type="ECO:0000313" key="6">
    <source>
        <dbReference type="EMBL" id="MCO6394350.1"/>
    </source>
</evidence>
<evidence type="ECO:0000256" key="2">
    <source>
        <dbReference type="ARBA" id="ARBA00022747"/>
    </source>
</evidence>
<dbReference type="PANTHER" id="PTHR30408:SF12">
    <property type="entry name" value="TYPE I RESTRICTION ENZYME MJAVIII SPECIFICITY SUBUNIT"/>
    <property type="match status" value="1"/>
</dbReference>
<dbReference type="Proteomes" id="UP001205920">
    <property type="component" value="Unassembled WGS sequence"/>
</dbReference>